<gene>
    <name evidence="2" type="ORF">EPI11_00190</name>
</gene>
<sequence>MSVEITTSSYWGGMPAMDYAIHINGIRIQLKTVDFQNLLTAMSDRLAEDYEKVLKVKKQHDNNIDKLKELRKDLIKLFYEGDTEDMYELFIRRDIKDIDDNKLSEVLEKHSKFLGFE</sequence>
<accession>A0A3S3QAK8</accession>
<protein>
    <submittedName>
        <fullName evidence="2">Uncharacterized protein</fullName>
    </submittedName>
</protein>
<keyword evidence="1" id="KW-0175">Coiled coil</keyword>
<dbReference type="AlphaFoldDB" id="A0A3S3QAK8"/>
<keyword evidence="3" id="KW-1185">Reference proteome</keyword>
<evidence type="ECO:0000256" key="1">
    <source>
        <dbReference type="SAM" id="Coils"/>
    </source>
</evidence>
<reference evidence="2 3" key="1">
    <citation type="submission" date="2019-01" db="EMBL/GenBank/DDBJ databases">
        <title>Flavobacterium sp. nov.,isolated from freshwater.</title>
        <authorList>
            <person name="Zhang R."/>
            <person name="Du Z.-J."/>
        </authorList>
    </citation>
    <scope>NUCLEOTIDE SEQUENCE [LARGE SCALE GENOMIC DNA]</scope>
    <source>
        <strain evidence="2 3">1E403</strain>
    </source>
</reference>
<organism evidence="2 3">
    <name type="scientific">Flavobacterium cerinum</name>
    <dbReference type="NCBI Taxonomy" id="2502784"/>
    <lineage>
        <taxon>Bacteria</taxon>
        <taxon>Pseudomonadati</taxon>
        <taxon>Bacteroidota</taxon>
        <taxon>Flavobacteriia</taxon>
        <taxon>Flavobacteriales</taxon>
        <taxon>Flavobacteriaceae</taxon>
        <taxon>Flavobacterium</taxon>
    </lineage>
</organism>
<feature type="coiled-coil region" evidence="1">
    <location>
        <begin position="50"/>
        <end position="77"/>
    </location>
</feature>
<evidence type="ECO:0000313" key="2">
    <source>
        <dbReference type="EMBL" id="RWX03383.1"/>
    </source>
</evidence>
<proteinExistence type="predicted"/>
<evidence type="ECO:0000313" key="3">
    <source>
        <dbReference type="Proteomes" id="UP000287527"/>
    </source>
</evidence>
<comment type="caution">
    <text evidence="2">The sequence shown here is derived from an EMBL/GenBank/DDBJ whole genome shotgun (WGS) entry which is preliminary data.</text>
</comment>
<dbReference type="EMBL" id="SBII01000001">
    <property type="protein sequence ID" value="RWX03383.1"/>
    <property type="molecule type" value="Genomic_DNA"/>
</dbReference>
<dbReference type="RefSeq" id="WP_128387939.1">
    <property type="nucleotide sequence ID" value="NZ_SBII01000001.1"/>
</dbReference>
<name>A0A3S3QAK8_9FLAO</name>
<dbReference type="Proteomes" id="UP000287527">
    <property type="component" value="Unassembled WGS sequence"/>
</dbReference>